<dbReference type="PANTHER" id="PTHR30193">
    <property type="entry name" value="ABC TRANSPORTER PERMEASE PROTEIN"/>
    <property type="match status" value="1"/>
</dbReference>
<evidence type="ECO:0000256" key="5">
    <source>
        <dbReference type="ARBA" id="ARBA00022989"/>
    </source>
</evidence>
<gene>
    <name evidence="9" type="ORF">PUP29_06795</name>
</gene>
<reference evidence="9" key="1">
    <citation type="submission" date="2023-02" db="EMBL/GenBank/DDBJ databases">
        <title>Gut commensal Christensenella minuta modulates host metabolism via a new class of secondary bile acids.</title>
        <authorList>
            <person name="Liu C."/>
        </authorList>
    </citation>
    <scope>NUCLEOTIDE SEQUENCE</scope>
    <source>
        <strain evidence="9">CA70</strain>
    </source>
</reference>
<organism evidence="9">
    <name type="scientific">Christensenella massiliensis</name>
    <dbReference type="NCBI Taxonomy" id="1805714"/>
    <lineage>
        <taxon>Bacteria</taxon>
        <taxon>Bacillati</taxon>
        <taxon>Bacillota</taxon>
        <taxon>Clostridia</taxon>
        <taxon>Christensenellales</taxon>
        <taxon>Christensenellaceae</taxon>
        <taxon>Christensenella</taxon>
    </lineage>
</organism>
<dbReference type="PROSITE" id="PS50928">
    <property type="entry name" value="ABC_TM1"/>
    <property type="match status" value="1"/>
</dbReference>
<evidence type="ECO:0000259" key="8">
    <source>
        <dbReference type="PROSITE" id="PS50928"/>
    </source>
</evidence>
<evidence type="ECO:0000256" key="2">
    <source>
        <dbReference type="ARBA" id="ARBA00022448"/>
    </source>
</evidence>
<dbReference type="AlphaFoldDB" id="A0AAU8A538"/>
<feature type="transmembrane region" description="Helical" evidence="7">
    <location>
        <begin position="20"/>
        <end position="44"/>
    </location>
</feature>
<dbReference type="GO" id="GO:0005886">
    <property type="term" value="C:plasma membrane"/>
    <property type="evidence" value="ECO:0007669"/>
    <property type="project" value="UniProtKB-SubCell"/>
</dbReference>
<evidence type="ECO:0000256" key="1">
    <source>
        <dbReference type="ARBA" id="ARBA00004651"/>
    </source>
</evidence>
<dbReference type="Gene3D" id="1.10.3720.10">
    <property type="entry name" value="MetI-like"/>
    <property type="match status" value="1"/>
</dbReference>
<feature type="domain" description="ABC transmembrane type-1" evidence="8">
    <location>
        <begin position="78"/>
        <end position="291"/>
    </location>
</feature>
<dbReference type="GO" id="GO:0055085">
    <property type="term" value="P:transmembrane transport"/>
    <property type="evidence" value="ECO:0007669"/>
    <property type="project" value="InterPro"/>
</dbReference>
<dbReference type="RefSeq" id="WP_353422792.1">
    <property type="nucleotide sequence ID" value="NZ_CP117826.1"/>
</dbReference>
<comment type="similarity">
    <text evidence="7">Belongs to the binding-protein-dependent transport system permease family.</text>
</comment>
<feature type="transmembrane region" description="Helical" evidence="7">
    <location>
        <begin position="213"/>
        <end position="232"/>
    </location>
</feature>
<dbReference type="InterPro" id="IPR000515">
    <property type="entry name" value="MetI-like"/>
</dbReference>
<evidence type="ECO:0000313" key="9">
    <source>
        <dbReference type="EMBL" id="XCC61245.1"/>
    </source>
</evidence>
<keyword evidence="6 7" id="KW-0472">Membrane</keyword>
<dbReference type="InterPro" id="IPR035906">
    <property type="entry name" value="MetI-like_sf"/>
</dbReference>
<dbReference type="Pfam" id="PF00528">
    <property type="entry name" value="BPD_transp_1"/>
    <property type="match status" value="1"/>
</dbReference>
<keyword evidence="5 7" id="KW-1133">Transmembrane helix</keyword>
<dbReference type="CDD" id="cd06261">
    <property type="entry name" value="TM_PBP2"/>
    <property type="match status" value="1"/>
</dbReference>
<dbReference type="EMBL" id="CP117826">
    <property type="protein sequence ID" value="XCC61245.1"/>
    <property type="molecule type" value="Genomic_DNA"/>
</dbReference>
<proteinExistence type="inferred from homology"/>
<evidence type="ECO:0000256" key="6">
    <source>
        <dbReference type="ARBA" id="ARBA00023136"/>
    </source>
</evidence>
<keyword evidence="3" id="KW-1003">Cell membrane</keyword>
<sequence>MRKKGKTIRPMALKGNTVSFGFAVPALALYTVLLIVPIIIAFGFSFTSWNGIATTTPKFIGFDNYAAMFQDERLGNAIGVTVTITVVVVVCVNVFGLLLAMLLNHAGKMTNVSRSVFFAPYVLSTVAISFIWLSILSYTGILNSIFEALGWEGLIKNYLGTQQEAIASICVVEIWRTLGFHMVIYLAALQTVPADLYEACTVDGGGRWHKFRYVTLPLITPGITISLLMSIINELRMYDIVKVLTDGGPGYATETITYNIVTQAFGNNMLGYSSAIAVFLFAVIATVAIIQIKVTTKKEVEY</sequence>
<evidence type="ECO:0000256" key="4">
    <source>
        <dbReference type="ARBA" id="ARBA00022692"/>
    </source>
</evidence>
<feature type="transmembrane region" description="Helical" evidence="7">
    <location>
        <begin position="269"/>
        <end position="290"/>
    </location>
</feature>
<evidence type="ECO:0000256" key="7">
    <source>
        <dbReference type="RuleBase" id="RU363032"/>
    </source>
</evidence>
<keyword evidence="4 7" id="KW-0812">Transmembrane</keyword>
<feature type="transmembrane region" description="Helical" evidence="7">
    <location>
        <begin position="115"/>
        <end position="146"/>
    </location>
</feature>
<comment type="subcellular location">
    <subcellularLocation>
        <location evidence="1 7">Cell membrane</location>
        <topology evidence="1 7">Multi-pass membrane protein</topology>
    </subcellularLocation>
</comment>
<accession>A0AAU8A538</accession>
<protein>
    <submittedName>
        <fullName evidence="9">Sugar ABC transporter permease</fullName>
    </submittedName>
</protein>
<dbReference type="SUPFAM" id="SSF161098">
    <property type="entry name" value="MetI-like"/>
    <property type="match status" value="1"/>
</dbReference>
<dbReference type="PANTHER" id="PTHR30193:SF41">
    <property type="entry name" value="DIACETYLCHITOBIOSE UPTAKE SYSTEM PERMEASE PROTEIN NGCF"/>
    <property type="match status" value="1"/>
</dbReference>
<evidence type="ECO:0000256" key="3">
    <source>
        <dbReference type="ARBA" id="ARBA00022475"/>
    </source>
</evidence>
<dbReference type="InterPro" id="IPR051393">
    <property type="entry name" value="ABC_transporter_permease"/>
</dbReference>
<keyword evidence="2 7" id="KW-0813">Transport</keyword>
<feature type="transmembrane region" description="Helical" evidence="7">
    <location>
        <begin position="77"/>
        <end position="103"/>
    </location>
</feature>
<name>A0AAU8A538_9FIRM</name>